<comment type="pathway">
    <text evidence="1 14">Protein modification; peptidyl-diphthamide biosynthesis.</text>
</comment>
<dbReference type="SFLD" id="SFLDS00032">
    <property type="entry name" value="Radical_SAM_3-amino-3-carboxyp"/>
    <property type="match status" value="1"/>
</dbReference>
<dbReference type="Proteomes" id="UP000284706">
    <property type="component" value="Unassembled WGS sequence"/>
</dbReference>
<name>A0A409VRP1_9AGAR</name>
<dbReference type="GO" id="GO:0090560">
    <property type="term" value="F:2-(3-amino-3-carboxypropyl)histidine synthase activity"/>
    <property type="evidence" value="ECO:0007669"/>
    <property type="project" value="UniProtKB-UniRule"/>
</dbReference>
<keyword evidence="8" id="KW-0479">Metal-binding</keyword>
<keyword evidence="5" id="KW-0963">Cytoplasm</keyword>
<dbReference type="GO" id="GO:0017183">
    <property type="term" value="P:protein histidyl modification to diphthamide"/>
    <property type="evidence" value="ECO:0007669"/>
    <property type="project" value="UniProtKB-UniRule"/>
</dbReference>
<evidence type="ECO:0000256" key="2">
    <source>
        <dbReference type="ARBA" id="ARBA00010173"/>
    </source>
</evidence>
<evidence type="ECO:0000256" key="3">
    <source>
        <dbReference type="ARBA" id="ARBA00012221"/>
    </source>
</evidence>
<comment type="catalytic activity">
    <reaction evidence="12 14">
        <text>L-histidyl-[translation elongation factor 2] + S-adenosyl-L-methionine = 2-[(3S)-amino-3-carboxypropyl]-L-histidyl-[translation elongation factor 2] + S-methyl-5'-thioadenosine + H(+)</text>
        <dbReference type="Rhea" id="RHEA:36783"/>
        <dbReference type="Rhea" id="RHEA-COMP:9748"/>
        <dbReference type="Rhea" id="RHEA-COMP:9749"/>
        <dbReference type="ChEBI" id="CHEBI:15378"/>
        <dbReference type="ChEBI" id="CHEBI:17509"/>
        <dbReference type="ChEBI" id="CHEBI:29979"/>
        <dbReference type="ChEBI" id="CHEBI:59789"/>
        <dbReference type="ChEBI" id="CHEBI:73995"/>
        <dbReference type="EC" id="2.5.1.108"/>
    </reaction>
</comment>
<dbReference type="PANTHER" id="PTHR10762:SF1">
    <property type="entry name" value="2-(3-AMINO-3-CARBOXYPROPYL)HISTIDINE SYNTHASE SUBUNIT 1"/>
    <property type="match status" value="1"/>
</dbReference>
<dbReference type="InterPro" id="IPR042263">
    <property type="entry name" value="DPH1/DPH2_1"/>
</dbReference>
<dbReference type="STRING" id="231916.A0A409VRP1"/>
<comment type="similarity">
    <text evidence="2 14">Belongs to the DPH1/DPH2 family. DPH1 subfamily.</text>
</comment>
<evidence type="ECO:0000313" key="17">
    <source>
        <dbReference type="Proteomes" id="UP000284706"/>
    </source>
</evidence>
<evidence type="ECO:0000256" key="12">
    <source>
        <dbReference type="ARBA" id="ARBA00048403"/>
    </source>
</evidence>
<dbReference type="NCBIfam" id="TIGR00322">
    <property type="entry name" value="diphth2_R"/>
    <property type="match status" value="3"/>
</dbReference>
<evidence type="ECO:0000313" key="16">
    <source>
        <dbReference type="EMBL" id="PPQ68856.1"/>
    </source>
</evidence>
<dbReference type="UniPathway" id="UPA00559"/>
<comment type="function">
    <text evidence="13">Catalyzes the first step of diphthamide biosynthesis, a post-translational modification of histidine which occurs in elongation factor 2. DPH1 and DPH2 transfer a 3-amino-3-carboxypropyl (ACP) group from S-adenosyl-L-methionine (SAM) to a histidine residue, the reaction is assisted by a reduction system comprising DPH3 and a NADH-dependent reductase, predominantly CBR1.</text>
</comment>
<feature type="compositionally biased region" description="Polar residues" evidence="15">
    <location>
        <begin position="1"/>
        <end position="13"/>
    </location>
</feature>
<dbReference type="InterPro" id="IPR042265">
    <property type="entry name" value="DPH1/DPH2_3"/>
</dbReference>
<reference evidence="16 17" key="1">
    <citation type="journal article" date="2018" name="Evol. Lett.">
        <title>Horizontal gene cluster transfer increased hallucinogenic mushroom diversity.</title>
        <authorList>
            <person name="Reynolds H.T."/>
            <person name="Vijayakumar V."/>
            <person name="Gluck-Thaler E."/>
            <person name="Korotkin H.B."/>
            <person name="Matheny P.B."/>
            <person name="Slot J.C."/>
        </authorList>
    </citation>
    <scope>NUCLEOTIDE SEQUENCE [LARGE SCALE GENOMIC DNA]</scope>
    <source>
        <strain evidence="16 17">SRW20</strain>
    </source>
</reference>
<dbReference type="FunFam" id="3.40.50.11840:FF:000001">
    <property type="entry name" value="2-(3-amino-3-carboxypropyl)histidine synthase subunit 1"/>
    <property type="match status" value="1"/>
</dbReference>
<evidence type="ECO:0000256" key="1">
    <source>
        <dbReference type="ARBA" id="ARBA00005156"/>
    </source>
</evidence>
<dbReference type="Gene3D" id="3.40.50.11840">
    <property type="entry name" value="Diphthamide synthesis DPH1/DPH2 domain 1"/>
    <property type="match status" value="1"/>
</dbReference>
<dbReference type="GO" id="GO:0046872">
    <property type="term" value="F:metal ion binding"/>
    <property type="evidence" value="ECO:0007669"/>
    <property type="project" value="UniProtKB-KW"/>
</dbReference>
<comment type="cofactor">
    <cofactor evidence="14">
        <name>[4Fe-4S] cluster</name>
        <dbReference type="ChEBI" id="CHEBI:49883"/>
    </cofactor>
    <text evidence="14">Binds 1 [4Fe-4S] cluster per subunit. The cluster is coordinated with 3 cysteines and an exchangeable S-adenosyl-L-methionine.</text>
</comment>
<sequence>MPEVSQPSTSNASKPRKRFVGSKSSKPSKPGVQSSVTSQIPHDILHDAQLNAAIKQLPSNYSFEIHKTIHHVRKNNATMVALQMPEGLQMFACTIADIIERFTNALTVIMGDVTYGACCIDDYTAAALGCDMMIHYGHSCLVPMDQTTIKTLYVFVEIGIDSDHLAQTIRMNFPDDRETFHKNLLESEEDRSKVPLGSQIGVSRNLRIEQAPSPIVIQDEDVPVASTSRTRLALVSTIQFVAALQRLKDDLSTDVKSERDTPLALLSDGQAVSPMTSSVQEGAPRFWTGIYDATIPRSKPLSPGEILGCTAPRLQDVDALIYLGDGRFHLESIMIANPEIPAFRYDPYSKKLTRERYDHREMQTMRDDAVQSARKSLALLSEQPSHPTSVTSSSPLWGVILGTLGRQGNLKQMQAITHQLAASKTPVPYIQILLSEISPAKLALFNPHISTFIQTSCPRLSIDWGYAFERPLLSPYETAVAVGKLPSWVDHASKTKPDLGLYPMDFYAAGSPWAVSRVKASFDA</sequence>
<keyword evidence="6 14" id="KW-0808">Transferase</keyword>
<gene>
    <name evidence="16" type="ORF">CVT26_001690</name>
</gene>
<dbReference type="GO" id="GO:0051539">
    <property type="term" value="F:4 iron, 4 sulfur cluster binding"/>
    <property type="evidence" value="ECO:0007669"/>
    <property type="project" value="UniProtKB-UniRule"/>
</dbReference>
<keyword evidence="14" id="KW-0004">4Fe-4S</keyword>
<evidence type="ECO:0000256" key="10">
    <source>
        <dbReference type="ARBA" id="ARBA00023014"/>
    </source>
</evidence>
<evidence type="ECO:0000256" key="5">
    <source>
        <dbReference type="ARBA" id="ARBA00022490"/>
    </source>
</evidence>
<dbReference type="PIRSF" id="PIRSF004967">
    <property type="entry name" value="DPH1"/>
    <property type="match status" value="1"/>
</dbReference>
<protein>
    <recommendedName>
        <fullName evidence="4 14">2-(3-amino-3-carboxypropyl)histidine synthase subunit 1</fullName>
        <ecNumber evidence="3 14">2.5.1.108</ecNumber>
    </recommendedName>
</protein>
<dbReference type="FunFam" id="3.40.50.11850:FF:000006">
    <property type="entry name" value="2-(3-amino-3-carboxypropyl)histidine synthase subunit 1"/>
    <property type="match status" value="1"/>
</dbReference>
<accession>A0A409VRP1</accession>
<keyword evidence="10" id="KW-0411">Iron-sulfur</keyword>
<evidence type="ECO:0000256" key="14">
    <source>
        <dbReference type="PIRNR" id="PIRNR004967"/>
    </source>
</evidence>
<dbReference type="EC" id="2.5.1.108" evidence="3 14"/>
<evidence type="ECO:0000256" key="8">
    <source>
        <dbReference type="ARBA" id="ARBA00022723"/>
    </source>
</evidence>
<organism evidence="16 17">
    <name type="scientific">Gymnopilus dilepis</name>
    <dbReference type="NCBI Taxonomy" id="231916"/>
    <lineage>
        <taxon>Eukaryota</taxon>
        <taxon>Fungi</taxon>
        <taxon>Dikarya</taxon>
        <taxon>Basidiomycota</taxon>
        <taxon>Agaricomycotina</taxon>
        <taxon>Agaricomycetes</taxon>
        <taxon>Agaricomycetidae</taxon>
        <taxon>Agaricales</taxon>
        <taxon>Agaricineae</taxon>
        <taxon>Hymenogastraceae</taxon>
        <taxon>Gymnopilus</taxon>
    </lineage>
</organism>
<keyword evidence="17" id="KW-1185">Reference proteome</keyword>
<comment type="subunit">
    <text evidence="11">Component of the 2-(3-amino-3-carboxypropyl)histidine synthase complex composed of DPH1, DPH2, DPH3 and a NADH-dependent reductase, predominantly CBR1.</text>
</comment>
<evidence type="ECO:0000256" key="13">
    <source>
        <dbReference type="ARBA" id="ARBA00060338"/>
    </source>
</evidence>
<feature type="region of interest" description="Disordered" evidence="15">
    <location>
        <begin position="1"/>
        <end position="37"/>
    </location>
</feature>
<evidence type="ECO:0000256" key="6">
    <source>
        <dbReference type="ARBA" id="ARBA00022679"/>
    </source>
</evidence>
<keyword evidence="9" id="KW-0408">Iron</keyword>
<dbReference type="AlphaFoldDB" id="A0A409VRP1"/>
<dbReference type="InParanoid" id="A0A409VRP1"/>
<dbReference type="PANTHER" id="PTHR10762">
    <property type="entry name" value="DIPHTHAMIDE BIOSYNTHESIS PROTEIN"/>
    <property type="match status" value="1"/>
</dbReference>
<comment type="caution">
    <text evidence="16">The sequence shown here is derived from an EMBL/GenBank/DDBJ whole genome shotgun (WGS) entry which is preliminary data.</text>
</comment>
<proteinExistence type="inferred from homology"/>
<evidence type="ECO:0000256" key="11">
    <source>
        <dbReference type="ARBA" id="ARBA00034128"/>
    </source>
</evidence>
<keyword evidence="7 14" id="KW-0949">S-adenosyl-L-methionine</keyword>
<dbReference type="InterPro" id="IPR042264">
    <property type="entry name" value="DPH1/DPH2_2"/>
</dbReference>
<evidence type="ECO:0000256" key="7">
    <source>
        <dbReference type="ARBA" id="ARBA00022691"/>
    </source>
</evidence>
<dbReference type="EMBL" id="NHYE01005586">
    <property type="protein sequence ID" value="PPQ68856.1"/>
    <property type="molecule type" value="Genomic_DNA"/>
</dbReference>
<dbReference type="Pfam" id="PF01866">
    <property type="entry name" value="Diphthamide_syn"/>
    <property type="match status" value="2"/>
</dbReference>
<dbReference type="Gene3D" id="3.40.50.11850">
    <property type="entry name" value="Diphthamide synthesis DPH1/DPH2 domain 2"/>
    <property type="match status" value="2"/>
</dbReference>
<evidence type="ECO:0000256" key="15">
    <source>
        <dbReference type="SAM" id="MobiDB-lite"/>
    </source>
</evidence>
<dbReference type="OrthoDB" id="1649088at2759"/>
<feature type="compositionally biased region" description="Low complexity" evidence="15">
    <location>
        <begin position="21"/>
        <end position="36"/>
    </location>
</feature>
<evidence type="ECO:0000256" key="9">
    <source>
        <dbReference type="ARBA" id="ARBA00023004"/>
    </source>
</evidence>
<dbReference type="Gene3D" id="3.40.50.11860">
    <property type="entry name" value="Diphthamide synthesis DPH1/DPH2 domain 3"/>
    <property type="match status" value="1"/>
</dbReference>
<dbReference type="FunCoup" id="A0A409VRP1">
    <property type="interactions" value="319"/>
</dbReference>
<dbReference type="InterPro" id="IPR035435">
    <property type="entry name" value="DPH1/DPH2_euk_archaea"/>
</dbReference>
<evidence type="ECO:0000256" key="4">
    <source>
        <dbReference type="ARBA" id="ARBA00021915"/>
    </source>
</evidence>
<dbReference type="InterPro" id="IPR016435">
    <property type="entry name" value="DPH1/DPH2"/>
</dbReference>